<keyword evidence="2 3" id="KW-0040">ANK repeat</keyword>
<reference evidence="4" key="2">
    <citation type="journal article" date="2007" name="Science">
        <title>Draft genome sequence of the sexually transmitted pathogen Trichomonas vaginalis.</title>
        <authorList>
            <person name="Carlton J.M."/>
            <person name="Hirt R.P."/>
            <person name="Silva J.C."/>
            <person name="Delcher A.L."/>
            <person name="Schatz M."/>
            <person name="Zhao Q."/>
            <person name="Wortman J.R."/>
            <person name="Bidwell S.L."/>
            <person name="Alsmark U.C.M."/>
            <person name="Besteiro S."/>
            <person name="Sicheritz-Ponten T."/>
            <person name="Noel C.J."/>
            <person name="Dacks J.B."/>
            <person name="Foster P.G."/>
            <person name="Simillion C."/>
            <person name="Van de Peer Y."/>
            <person name="Miranda-Saavedra D."/>
            <person name="Barton G.J."/>
            <person name="Westrop G.D."/>
            <person name="Mueller S."/>
            <person name="Dessi D."/>
            <person name="Fiori P.L."/>
            <person name="Ren Q."/>
            <person name="Paulsen I."/>
            <person name="Zhang H."/>
            <person name="Bastida-Corcuera F.D."/>
            <person name="Simoes-Barbosa A."/>
            <person name="Brown M.T."/>
            <person name="Hayes R.D."/>
            <person name="Mukherjee M."/>
            <person name="Okumura C.Y."/>
            <person name="Schneider R."/>
            <person name="Smith A.J."/>
            <person name="Vanacova S."/>
            <person name="Villalvazo M."/>
            <person name="Haas B.J."/>
            <person name="Pertea M."/>
            <person name="Feldblyum T.V."/>
            <person name="Utterback T.R."/>
            <person name="Shu C.L."/>
            <person name="Osoegawa K."/>
            <person name="de Jong P.J."/>
            <person name="Hrdy I."/>
            <person name="Horvathova L."/>
            <person name="Zubacova Z."/>
            <person name="Dolezal P."/>
            <person name="Malik S.B."/>
            <person name="Logsdon J.M. Jr."/>
            <person name="Henze K."/>
            <person name="Gupta A."/>
            <person name="Wang C.C."/>
            <person name="Dunne R.L."/>
            <person name="Upcroft J.A."/>
            <person name="Upcroft P."/>
            <person name="White O."/>
            <person name="Salzberg S.L."/>
            <person name="Tang P."/>
            <person name="Chiu C.-H."/>
            <person name="Lee Y.-S."/>
            <person name="Embley T.M."/>
            <person name="Coombs G.H."/>
            <person name="Mottram J.C."/>
            <person name="Tachezy J."/>
            <person name="Fraser-Liggett C.M."/>
            <person name="Johnson P.J."/>
        </authorList>
    </citation>
    <scope>NUCLEOTIDE SEQUENCE [LARGE SCALE GENOMIC DNA]</scope>
    <source>
        <strain evidence="4">G3</strain>
    </source>
</reference>
<dbReference type="AlphaFoldDB" id="A2FRT1"/>
<dbReference type="Pfam" id="PF12796">
    <property type="entry name" value="Ank_2"/>
    <property type="match status" value="1"/>
</dbReference>
<evidence type="ECO:0000256" key="1">
    <source>
        <dbReference type="ARBA" id="ARBA00022737"/>
    </source>
</evidence>
<dbReference type="VEuPathDB" id="TrichDB:TVAGG3_0104530"/>
<dbReference type="PROSITE" id="PS50297">
    <property type="entry name" value="ANK_REP_REGION"/>
    <property type="match status" value="1"/>
</dbReference>
<evidence type="ECO:0000313" key="4">
    <source>
        <dbReference type="EMBL" id="EAX92380.1"/>
    </source>
</evidence>
<dbReference type="InParanoid" id="A2FRT1"/>
<evidence type="ECO:0000256" key="2">
    <source>
        <dbReference type="ARBA" id="ARBA00023043"/>
    </source>
</evidence>
<evidence type="ECO:0000313" key="5">
    <source>
        <dbReference type="Proteomes" id="UP000001542"/>
    </source>
</evidence>
<evidence type="ECO:0000256" key="3">
    <source>
        <dbReference type="PROSITE-ProRule" id="PRU00023"/>
    </source>
</evidence>
<dbReference type="Proteomes" id="UP000001542">
    <property type="component" value="Unassembled WGS sequence"/>
</dbReference>
<dbReference type="eggNOG" id="KOG4177">
    <property type="taxonomic scope" value="Eukaryota"/>
</dbReference>
<dbReference type="InterPro" id="IPR036770">
    <property type="entry name" value="Ankyrin_rpt-contain_sf"/>
</dbReference>
<dbReference type="SMART" id="SM00248">
    <property type="entry name" value="ANK"/>
    <property type="match status" value="3"/>
</dbReference>
<dbReference type="PANTHER" id="PTHR24193">
    <property type="entry name" value="ANKYRIN REPEAT PROTEIN"/>
    <property type="match status" value="1"/>
</dbReference>
<dbReference type="EMBL" id="DS113970">
    <property type="protein sequence ID" value="EAX92380.1"/>
    <property type="molecule type" value="Genomic_DNA"/>
</dbReference>
<dbReference type="RefSeq" id="XP_001305310.1">
    <property type="nucleotide sequence ID" value="XM_001305309.1"/>
</dbReference>
<dbReference type="InterPro" id="IPR050663">
    <property type="entry name" value="Ankyrin-SOCS_Box"/>
</dbReference>
<proteinExistence type="predicted"/>
<keyword evidence="1" id="KW-0677">Repeat</keyword>
<accession>A2FRT1</accession>
<feature type="repeat" description="ANK" evidence="3">
    <location>
        <begin position="93"/>
        <end position="119"/>
    </location>
</feature>
<dbReference type="PANTHER" id="PTHR24193:SF121">
    <property type="entry name" value="ADA2A-CONTAINING COMPLEX COMPONENT 3, ISOFORM D"/>
    <property type="match status" value="1"/>
</dbReference>
<dbReference type="SMR" id="A2FRT1"/>
<gene>
    <name evidence="4" type="ORF">TVAG_156590</name>
</gene>
<feature type="repeat" description="ANK" evidence="3">
    <location>
        <begin position="59"/>
        <end position="92"/>
    </location>
</feature>
<dbReference type="SUPFAM" id="SSF48403">
    <property type="entry name" value="Ankyrin repeat"/>
    <property type="match status" value="1"/>
</dbReference>
<dbReference type="OrthoDB" id="2378324at2759"/>
<dbReference type="PROSITE" id="PS50088">
    <property type="entry name" value="ANK_REPEAT"/>
    <property type="match status" value="2"/>
</dbReference>
<dbReference type="Gene3D" id="1.25.40.20">
    <property type="entry name" value="Ankyrin repeat-containing domain"/>
    <property type="match status" value="1"/>
</dbReference>
<dbReference type="KEGG" id="tva:4750087"/>
<dbReference type="VEuPathDB" id="TrichDB:TVAG_156590"/>
<sequence length="119" mass="13492">MGVWRLSDSFQKKRIKISLFTSPRRTPGNCSSICNNKNVKEIAKLIVVHGADINIKNDYWKTALHYAAEKCNDKETFEVLISHGLKINEKDKDGKTALHLTAEFDRLDTVKLLISYGAI</sequence>
<keyword evidence="5" id="KW-1185">Reference proteome</keyword>
<organism evidence="4 5">
    <name type="scientific">Trichomonas vaginalis (strain ATCC PRA-98 / G3)</name>
    <dbReference type="NCBI Taxonomy" id="412133"/>
    <lineage>
        <taxon>Eukaryota</taxon>
        <taxon>Metamonada</taxon>
        <taxon>Parabasalia</taxon>
        <taxon>Trichomonadida</taxon>
        <taxon>Trichomonadidae</taxon>
        <taxon>Trichomonas</taxon>
    </lineage>
</organism>
<dbReference type="InterPro" id="IPR002110">
    <property type="entry name" value="Ankyrin_rpt"/>
</dbReference>
<reference evidence="4" key="1">
    <citation type="submission" date="2006-10" db="EMBL/GenBank/DDBJ databases">
        <authorList>
            <person name="Amadeo P."/>
            <person name="Zhao Q."/>
            <person name="Wortman J."/>
            <person name="Fraser-Liggett C."/>
            <person name="Carlton J."/>
        </authorList>
    </citation>
    <scope>NUCLEOTIDE SEQUENCE</scope>
    <source>
        <strain evidence="4">G3</strain>
    </source>
</reference>
<dbReference type="STRING" id="5722.A2FRT1"/>
<name>A2FRT1_TRIV3</name>
<protein>
    <submittedName>
        <fullName evidence="4">Uncharacterized protein</fullName>
    </submittedName>
</protein>